<reference evidence="1 2" key="2">
    <citation type="journal article" date="2017" name="Genome Biol.">
        <title>New reference genome sequences of hot pepper reveal the massive evolution of plant disease-resistance genes by retroduplication.</title>
        <authorList>
            <person name="Kim S."/>
            <person name="Park J."/>
            <person name="Yeom S.I."/>
            <person name="Kim Y.M."/>
            <person name="Seo E."/>
            <person name="Kim K.T."/>
            <person name="Kim M.S."/>
            <person name="Lee J.M."/>
            <person name="Cheong K."/>
            <person name="Shin H.S."/>
            <person name="Kim S.B."/>
            <person name="Han K."/>
            <person name="Lee J."/>
            <person name="Park M."/>
            <person name="Lee H.A."/>
            <person name="Lee H.Y."/>
            <person name="Lee Y."/>
            <person name="Oh S."/>
            <person name="Lee J.H."/>
            <person name="Choi E."/>
            <person name="Choi E."/>
            <person name="Lee S.E."/>
            <person name="Jeon J."/>
            <person name="Kim H."/>
            <person name="Choi G."/>
            <person name="Song H."/>
            <person name="Lee J."/>
            <person name="Lee S.C."/>
            <person name="Kwon J.K."/>
            <person name="Lee H.Y."/>
            <person name="Koo N."/>
            <person name="Hong Y."/>
            <person name="Kim R.W."/>
            <person name="Kang W.H."/>
            <person name="Huh J.H."/>
            <person name="Kang B.C."/>
            <person name="Yang T.J."/>
            <person name="Lee Y.H."/>
            <person name="Bennetzen J.L."/>
            <person name="Choi D."/>
        </authorList>
    </citation>
    <scope>NUCLEOTIDE SEQUENCE [LARGE SCALE GENOMIC DNA]</scope>
    <source>
        <strain evidence="2">cv. CM334</strain>
    </source>
</reference>
<reference evidence="1 2" key="1">
    <citation type="journal article" date="2014" name="Nat. Genet.">
        <title>Genome sequence of the hot pepper provides insights into the evolution of pungency in Capsicum species.</title>
        <authorList>
            <person name="Kim S."/>
            <person name="Park M."/>
            <person name="Yeom S.I."/>
            <person name="Kim Y.M."/>
            <person name="Lee J.M."/>
            <person name="Lee H.A."/>
            <person name="Seo E."/>
            <person name="Choi J."/>
            <person name="Cheong K."/>
            <person name="Kim K.T."/>
            <person name="Jung K."/>
            <person name="Lee G.W."/>
            <person name="Oh S.K."/>
            <person name="Bae C."/>
            <person name="Kim S.B."/>
            <person name="Lee H.Y."/>
            <person name="Kim S.Y."/>
            <person name="Kim M.S."/>
            <person name="Kang B.C."/>
            <person name="Jo Y.D."/>
            <person name="Yang H.B."/>
            <person name="Jeong H.J."/>
            <person name="Kang W.H."/>
            <person name="Kwon J.K."/>
            <person name="Shin C."/>
            <person name="Lim J.Y."/>
            <person name="Park J.H."/>
            <person name="Huh J.H."/>
            <person name="Kim J.S."/>
            <person name="Kim B.D."/>
            <person name="Cohen O."/>
            <person name="Paran I."/>
            <person name="Suh M.C."/>
            <person name="Lee S.B."/>
            <person name="Kim Y.K."/>
            <person name="Shin Y."/>
            <person name="Noh S.J."/>
            <person name="Park J."/>
            <person name="Seo Y.S."/>
            <person name="Kwon S.Y."/>
            <person name="Kim H.A."/>
            <person name="Park J.M."/>
            <person name="Kim H.J."/>
            <person name="Choi S.B."/>
            <person name="Bosland P.W."/>
            <person name="Reeves G."/>
            <person name="Jo S.H."/>
            <person name="Lee B.W."/>
            <person name="Cho H.T."/>
            <person name="Choi H.S."/>
            <person name="Lee M.S."/>
            <person name="Yu Y."/>
            <person name="Do Choi Y."/>
            <person name="Park B.S."/>
            <person name="van Deynze A."/>
            <person name="Ashrafi H."/>
            <person name="Hill T."/>
            <person name="Kim W.T."/>
            <person name="Pai H.S."/>
            <person name="Ahn H.K."/>
            <person name="Yeam I."/>
            <person name="Giovannoni J.J."/>
            <person name="Rose J.K."/>
            <person name="Sorensen I."/>
            <person name="Lee S.J."/>
            <person name="Kim R.W."/>
            <person name="Choi I.Y."/>
            <person name="Choi B.S."/>
            <person name="Lim J.S."/>
            <person name="Lee Y.H."/>
            <person name="Choi D."/>
        </authorList>
    </citation>
    <scope>NUCLEOTIDE SEQUENCE [LARGE SCALE GENOMIC DNA]</scope>
    <source>
        <strain evidence="2">cv. CM334</strain>
    </source>
</reference>
<keyword evidence="2" id="KW-1185">Reference proteome</keyword>
<comment type="caution">
    <text evidence="1">The sequence shown here is derived from an EMBL/GenBank/DDBJ whole genome shotgun (WGS) entry which is preliminary data.</text>
</comment>
<dbReference type="EMBL" id="AYRZ02000012">
    <property type="protein sequence ID" value="PHT66593.1"/>
    <property type="molecule type" value="Genomic_DNA"/>
</dbReference>
<accession>A0A2G2YA24</accession>
<dbReference type="Pfam" id="PF14223">
    <property type="entry name" value="Retrotran_gag_2"/>
    <property type="match status" value="1"/>
</dbReference>
<protein>
    <submittedName>
        <fullName evidence="1">Uncharacterized protein</fullName>
    </submittedName>
</protein>
<proteinExistence type="predicted"/>
<evidence type="ECO:0000313" key="2">
    <source>
        <dbReference type="Proteomes" id="UP000222542"/>
    </source>
</evidence>
<gene>
    <name evidence="1" type="ORF">T459_31018</name>
</gene>
<dbReference type="Proteomes" id="UP000222542">
    <property type="component" value="Unassembled WGS sequence"/>
</dbReference>
<sequence>MSYMQGQDLYEVVNSSNVTQPEEEDAHGTLQNWKIKEGKAMFPLNTTTEEDILEHIRDAKTPKEAWDTFAKLF</sequence>
<evidence type="ECO:0000313" key="1">
    <source>
        <dbReference type="EMBL" id="PHT66593.1"/>
    </source>
</evidence>
<dbReference type="Gramene" id="PHT66593">
    <property type="protein sequence ID" value="PHT66593"/>
    <property type="gene ID" value="T459_31018"/>
</dbReference>
<name>A0A2G2YA24_CAPAN</name>
<dbReference type="AlphaFoldDB" id="A0A2G2YA24"/>
<organism evidence="1 2">
    <name type="scientific">Capsicum annuum</name>
    <name type="common">Capsicum pepper</name>
    <dbReference type="NCBI Taxonomy" id="4072"/>
    <lineage>
        <taxon>Eukaryota</taxon>
        <taxon>Viridiplantae</taxon>
        <taxon>Streptophyta</taxon>
        <taxon>Embryophyta</taxon>
        <taxon>Tracheophyta</taxon>
        <taxon>Spermatophyta</taxon>
        <taxon>Magnoliopsida</taxon>
        <taxon>eudicotyledons</taxon>
        <taxon>Gunneridae</taxon>
        <taxon>Pentapetalae</taxon>
        <taxon>asterids</taxon>
        <taxon>lamiids</taxon>
        <taxon>Solanales</taxon>
        <taxon>Solanaceae</taxon>
        <taxon>Solanoideae</taxon>
        <taxon>Capsiceae</taxon>
        <taxon>Capsicum</taxon>
    </lineage>
</organism>